<dbReference type="OrthoDB" id="5430844at2"/>
<keyword evidence="1" id="KW-0418">Kinase</keyword>
<keyword evidence="1" id="KW-0808">Transferase</keyword>
<dbReference type="Proteomes" id="UP000295706">
    <property type="component" value="Unassembled WGS sequence"/>
</dbReference>
<comment type="caution">
    <text evidence="1">The sequence shown here is derived from an EMBL/GenBank/DDBJ whole genome shotgun (WGS) entry which is preliminary data.</text>
</comment>
<reference evidence="1 2" key="1">
    <citation type="submission" date="2019-02" db="EMBL/GenBank/DDBJ databases">
        <title>Arundinibacter roseus gen. nov., sp. nov., a new member of the family Cytophagaceae.</title>
        <authorList>
            <person name="Szuroczki S."/>
            <person name="Khayer B."/>
            <person name="Sproer C."/>
            <person name="Toumi M."/>
            <person name="Szabo A."/>
            <person name="Felfoldi T."/>
            <person name="Schumann P."/>
            <person name="Toth E."/>
        </authorList>
    </citation>
    <scope>NUCLEOTIDE SEQUENCE [LARGE SCALE GENOMIC DNA]</scope>
    <source>
        <strain evidence="1 2">DMA-k-7a</strain>
    </source>
</reference>
<dbReference type="SUPFAM" id="SSF53795">
    <property type="entry name" value="PEP carboxykinase-like"/>
    <property type="match status" value="1"/>
</dbReference>
<protein>
    <submittedName>
        <fullName evidence="1">Serine kinase</fullName>
    </submittedName>
</protein>
<dbReference type="RefSeq" id="WP_132121027.1">
    <property type="nucleotide sequence ID" value="NZ_SMJU01000015.1"/>
</dbReference>
<dbReference type="GO" id="GO:0016301">
    <property type="term" value="F:kinase activity"/>
    <property type="evidence" value="ECO:0007669"/>
    <property type="project" value="UniProtKB-KW"/>
</dbReference>
<dbReference type="EMBL" id="SMJU01000015">
    <property type="protein sequence ID" value="TDB61143.1"/>
    <property type="molecule type" value="Genomic_DNA"/>
</dbReference>
<dbReference type="AlphaFoldDB" id="A0A4R4K1T4"/>
<dbReference type="Gene3D" id="3.40.50.300">
    <property type="entry name" value="P-loop containing nucleotide triphosphate hydrolases"/>
    <property type="match status" value="1"/>
</dbReference>
<accession>A0A4R4K1T4</accession>
<evidence type="ECO:0000313" key="2">
    <source>
        <dbReference type="Proteomes" id="UP000295706"/>
    </source>
</evidence>
<organism evidence="1 2">
    <name type="scientific">Arundinibacter roseus</name>
    <dbReference type="NCBI Taxonomy" id="2070510"/>
    <lineage>
        <taxon>Bacteria</taxon>
        <taxon>Pseudomonadati</taxon>
        <taxon>Bacteroidota</taxon>
        <taxon>Cytophagia</taxon>
        <taxon>Cytophagales</taxon>
        <taxon>Spirosomataceae</taxon>
        <taxon>Arundinibacter</taxon>
    </lineage>
</organism>
<keyword evidence="2" id="KW-1185">Reference proteome</keyword>
<evidence type="ECO:0000313" key="1">
    <source>
        <dbReference type="EMBL" id="TDB61143.1"/>
    </source>
</evidence>
<dbReference type="InterPro" id="IPR027417">
    <property type="entry name" value="P-loop_NTPase"/>
</dbReference>
<sequence length="302" mass="33327">MPLYFAFNLLIRSDISLPELNPATETGQPEDIRICLTSLTLPTLKQTPIHRRGVRARSGSAGSDTIFMSWKGIAAYKAVGGHTLFVDSYTEDASVLSLFTVSEALGCILLQRGLLLLHASAVQVGAGAYCFMGVPGAGKSTTATAFVQAGAPLLSDDLTAIWFNEKKEPFILPAYPQLKIWENTVEGLSFEKTDLQPVSEGINKFSFNPQHNFPTQPVPLAQVYFIHKARNKPALQQVKPTEVPIELVRHFPLATHLLEGKVLHQHFLQSMWCAAAASIWRKRRPADFKALQNWAESCIQIS</sequence>
<gene>
    <name evidence="1" type="ORF">EZE20_19960</name>
</gene>
<name>A0A4R4K1T4_9BACT</name>
<proteinExistence type="predicted"/>